<dbReference type="HAMAP" id="MF_01039">
    <property type="entry name" value="PGAM_GpmA"/>
    <property type="match status" value="1"/>
</dbReference>
<comment type="catalytic activity">
    <reaction evidence="4">
        <text>(2R)-2-phosphoglycerate = (2R)-3-phosphoglycerate</text>
        <dbReference type="Rhea" id="RHEA:15901"/>
        <dbReference type="ChEBI" id="CHEBI:58272"/>
        <dbReference type="ChEBI" id="CHEBI:58289"/>
        <dbReference type="EC" id="5.4.2.11"/>
    </reaction>
</comment>
<dbReference type="NCBIfam" id="TIGR01258">
    <property type="entry name" value="pgm_1"/>
    <property type="match status" value="1"/>
</dbReference>
<keyword evidence="2 4" id="KW-0324">Glycolysis</keyword>
<accession>A0A2H0RHJ7</accession>
<evidence type="ECO:0000313" key="8">
    <source>
        <dbReference type="Proteomes" id="UP000230431"/>
    </source>
</evidence>
<dbReference type="Proteomes" id="UP000230431">
    <property type="component" value="Unassembled WGS sequence"/>
</dbReference>
<comment type="caution">
    <text evidence="7">The sequence shown here is derived from an EMBL/GenBank/DDBJ whole genome shotgun (WGS) entry which is preliminary data.</text>
</comment>
<evidence type="ECO:0000256" key="3">
    <source>
        <dbReference type="ARBA" id="ARBA00023235"/>
    </source>
</evidence>
<dbReference type="InterPro" id="IPR005952">
    <property type="entry name" value="Phosphogly_mut1"/>
</dbReference>
<name>A0A2H0RHJ7_9BACT</name>
<dbReference type="PIRSF" id="PIRSF000709">
    <property type="entry name" value="6PFK_2-Ptase"/>
    <property type="match status" value="1"/>
</dbReference>
<dbReference type="InterPro" id="IPR013078">
    <property type="entry name" value="His_Pase_superF_clade-1"/>
</dbReference>
<feature type="binding site" evidence="4 6">
    <location>
        <position position="58"/>
    </location>
    <ligand>
        <name>substrate</name>
    </ligand>
</feature>
<dbReference type="SMART" id="SM00855">
    <property type="entry name" value="PGAM"/>
    <property type="match status" value="1"/>
</dbReference>
<comment type="pathway">
    <text evidence="4">Carbohydrate degradation; glycolysis; pyruvate from D-glyceraldehyde 3-phosphate: step 3/5.</text>
</comment>
<evidence type="ECO:0000256" key="4">
    <source>
        <dbReference type="HAMAP-Rule" id="MF_01039"/>
    </source>
</evidence>
<keyword evidence="3 4" id="KW-0413">Isomerase</keyword>
<keyword evidence="4" id="KW-0312">Gluconeogenesis</keyword>
<dbReference type="GO" id="GO:0006094">
    <property type="term" value="P:gluconeogenesis"/>
    <property type="evidence" value="ECO:0007669"/>
    <property type="project" value="UniProtKB-UniRule"/>
</dbReference>
<gene>
    <name evidence="4" type="primary">gpmA</name>
    <name evidence="7" type="ORF">COV08_02025</name>
</gene>
<feature type="binding site" evidence="4 6">
    <location>
        <position position="96"/>
    </location>
    <ligand>
        <name>substrate</name>
    </ligand>
</feature>
<organism evidence="7 8">
    <name type="scientific">Candidatus Vogelbacteria bacterium CG10_big_fil_rev_8_21_14_0_10_49_38</name>
    <dbReference type="NCBI Taxonomy" id="1975043"/>
    <lineage>
        <taxon>Bacteria</taxon>
        <taxon>Candidatus Vogeliibacteriota</taxon>
    </lineage>
</organism>
<dbReference type="Gene3D" id="3.40.50.1240">
    <property type="entry name" value="Phosphoglycerate mutase-like"/>
    <property type="match status" value="1"/>
</dbReference>
<sequence>MAKLILMRHLQSEWNQANRFTGWHDVALSPEGEASAPAVAQKIAGETIDQVYTSPLIRNRETTRLVLENLKLAHLPVVVDPAFNERRYGELEGLNKDEVKARYGAEQVRRWRRGWAEAPPGGESLKEVTARVLPVYQNLVETDLRAGKNVLIVASHNSLRALAKEIEQIPDEEIAEYEIQSGGVVVYDLDPELNLINKELR</sequence>
<protein>
    <recommendedName>
        <fullName evidence="4">2,3-bisphosphoglycerate-dependent phosphoglycerate mutase</fullName>
        <shortName evidence="4">BPG-dependent PGAM</shortName>
        <shortName evidence="4">PGAM</shortName>
        <shortName evidence="4">Phosphoglyceromutase</shortName>
        <shortName evidence="4">dPGM</shortName>
        <ecNumber evidence="4">5.4.2.11</ecNumber>
    </recommendedName>
</protein>
<evidence type="ECO:0000256" key="2">
    <source>
        <dbReference type="ARBA" id="ARBA00023152"/>
    </source>
</evidence>
<dbReference type="SUPFAM" id="SSF53254">
    <property type="entry name" value="Phosphoglycerate mutase-like"/>
    <property type="match status" value="1"/>
</dbReference>
<feature type="binding site" evidence="4 6">
    <location>
        <begin position="85"/>
        <end position="88"/>
    </location>
    <ligand>
        <name>substrate</name>
    </ligand>
</feature>
<reference evidence="7 8" key="1">
    <citation type="submission" date="2017-09" db="EMBL/GenBank/DDBJ databases">
        <title>Depth-based differentiation of microbial function through sediment-hosted aquifers and enrichment of novel symbionts in the deep terrestrial subsurface.</title>
        <authorList>
            <person name="Probst A.J."/>
            <person name="Ladd B."/>
            <person name="Jarett J.K."/>
            <person name="Geller-Mcgrath D.E."/>
            <person name="Sieber C.M."/>
            <person name="Emerson J.B."/>
            <person name="Anantharaman K."/>
            <person name="Thomas B.C."/>
            <person name="Malmstrom R."/>
            <person name="Stieglmeier M."/>
            <person name="Klingl A."/>
            <person name="Woyke T."/>
            <person name="Ryan C.M."/>
            <person name="Banfield J.F."/>
        </authorList>
    </citation>
    <scope>NUCLEOTIDE SEQUENCE [LARGE SCALE GENOMIC DNA]</scope>
    <source>
        <strain evidence="7">CG10_big_fil_rev_8_21_14_0_10_49_38</strain>
    </source>
</reference>
<feature type="binding site" evidence="4 6">
    <location>
        <begin position="21"/>
        <end position="22"/>
    </location>
    <ligand>
        <name>substrate</name>
    </ligand>
</feature>
<feature type="binding site" evidence="4 6">
    <location>
        <begin position="112"/>
        <end position="113"/>
    </location>
    <ligand>
        <name>substrate</name>
    </ligand>
</feature>
<feature type="active site" description="Proton donor/acceptor" evidence="4 5">
    <location>
        <position position="85"/>
    </location>
</feature>
<dbReference type="EC" id="5.4.2.11" evidence="4"/>
<feature type="binding site" evidence="6">
    <location>
        <begin position="8"/>
        <end position="15"/>
    </location>
    <ligand>
        <name>substrate</name>
    </ligand>
</feature>
<dbReference type="EMBL" id="PCYK01000014">
    <property type="protein sequence ID" value="PIR46031.1"/>
    <property type="molecule type" value="Genomic_DNA"/>
</dbReference>
<comment type="caution">
    <text evidence="4">Lacks conserved residue(s) required for the propagation of feature annotation.</text>
</comment>
<dbReference type="PANTHER" id="PTHR11931">
    <property type="entry name" value="PHOSPHOGLYCERATE MUTASE"/>
    <property type="match status" value="1"/>
</dbReference>
<dbReference type="AlphaFoldDB" id="A0A2H0RHJ7"/>
<evidence type="ECO:0000256" key="6">
    <source>
        <dbReference type="PIRSR" id="PIRSR613078-2"/>
    </source>
</evidence>
<dbReference type="Pfam" id="PF00300">
    <property type="entry name" value="His_Phos_1"/>
    <property type="match status" value="1"/>
</dbReference>
<dbReference type="CDD" id="cd07067">
    <property type="entry name" value="HP_PGM_like"/>
    <property type="match status" value="1"/>
</dbReference>
<dbReference type="UniPathway" id="UPA00109">
    <property type="reaction ID" value="UER00186"/>
</dbReference>
<dbReference type="GO" id="GO:0004619">
    <property type="term" value="F:phosphoglycerate mutase activity"/>
    <property type="evidence" value="ECO:0007669"/>
    <property type="project" value="UniProtKB-UniRule"/>
</dbReference>
<proteinExistence type="inferred from homology"/>
<feature type="active site" description="Tele-phosphohistidine intermediate" evidence="4 5">
    <location>
        <position position="9"/>
    </location>
</feature>
<comment type="function">
    <text evidence="4">Catalyzes the interconversion of 2-phosphoglycerate and 3-phosphoglycerate.</text>
</comment>
<dbReference type="GO" id="GO:0006096">
    <property type="term" value="P:glycolytic process"/>
    <property type="evidence" value="ECO:0007669"/>
    <property type="project" value="UniProtKB-UniRule"/>
</dbReference>
<evidence type="ECO:0000256" key="5">
    <source>
        <dbReference type="PIRSR" id="PIRSR613078-1"/>
    </source>
</evidence>
<dbReference type="InterPro" id="IPR029033">
    <property type="entry name" value="His_PPase_superfam"/>
</dbReference>
<evidence type="ECO:0000313" key="7">
    <source>
        <dbReference type="EMBL" id="PIR46031.1"/>
    </source>
</evidence>
<evidence type="ECO:0000256" key="1">
    <source>
        <dbReference type="ARBA" id="ARBA00006717"/>
    </source>
</evidence>
<comment type="similarity">
    <text evidence="1 4">Belongs to the phosphoglycerate mutase family. BPG-dependent PGAM subfamily.</text>
</comment>